<keyword evidence="1" id="KW-1185">Reference proteome</keyword>
<protein>
    <submittedName>
        <fullName evidence="2">Uncharacterized protein</fullName>
    </submittedName>
</protein>
<sequence>MSNMSIYIFKGSGVTRRKFCCPESRLGQRRGLWDIERSSNFIKHFSVYLCELKYIGLGIKFNALAIHEFWVFFVCN</sequence>
<evidence type="ECO:0000313" key="2">
    <source>
        <dbReference type="WBParaSite" id="nRc.2.0.1.t06535-RA"/>
    </source>
</evidence>
<name>A0A915HXI8_ROMCU</name>
<dbReference type="WBParaSite" id="nRc.2.0.1.t06535-RA">
    <property type="protein sequence ID" value="nRc.2.0.1.t06535-RA"/>
    <property type="gene ID" value="nRc.2.0.1.g06535"/>
</dbReference>
<dbReference type="AlphaFoldDB" id="A0A915HXI8"/>
<accession>A0A915HXI8</accession>
<evidence type="ECO:0000313" key="1">
    <source>
        <dbReference type="Proteomes" id="UP000887565"/>
    </source>
</evidence>
<dbReference type="Proteomes" id="UP000887565">
    <property type="component" value="Unplaced"/>
</dbReference>
<proteinExistence type="predicted"/>
<reference evidence="2" key="1">
    <citation type="submission" date="2022-11" db="UniProtKB">
        <authorList>
            <consortium name="WormBaseParasite"/>
        </authorList>
    </citation>
    <scope>IDENTIFICATION</scope>
</reference>
<organism evidence="1 2">
    <name type="scientific">Romanomermis culicivorax</name>
    <name type="common">Nematode worm</name>
    <dbReference type="NCBI Taxonomy" id="13658"/>
    <lineage>
        <taxon>Eukaryota</taxon>
        <taxon>Metazoa</taxon>
        <taxon>Ecdysozoa</taxon>
        <taxon>Nematoda</taxon>
        <taxon>Enoplea</taxon>
        <taxon>Dorylaimia</taxon>
        <taxon>Mermithida</taxon>
        <taxon>Mermithoidea</taxon>
        <taxon>Mermithidae</taxon>
        <taxon>Romanomermis</taxon>
    </lineage>
</organism>